<accession>A0A4Z2FJE1</accession>
<organism evidence="1 2">
    <name type="scientific">Liparis tanakae</name>
    <name type="common">Tanaka's snailfish</name>
    <dbReference type="NCBI Taxonomy" id="230148"/>
    <lineage>
        <taxon>Eukaryota</taxon>
        <taxon>Metazoa</taxon>
        <taxon>Chordata</taxon>
        <taxon>Craniata</taxon>
        <taxon>Vertebrata</taxon>
        <taxon>Euteleostomi</taxon>
        <taxon>Actinopterygii</taxon>
        <taxon>Neopterygii</taxon>
        <taxon>Teleostei</taxon>
        <taxon>Neoteleostei</taxon>
        <taxon>Acanthomorphata</taxon>
        <taxon>Eupercaria</taxon>
        <taxon>Perciformes</taxon>
        <taxon>Cottioidei</taxon>
        <taxon>Cottales</taxon>
        <taxon>Liparidae</taxon>
        <taxon>Liparis</taxon>
    </lineage>
</organism>
<gene>
    <name evidence="1" type="ORF">EYF80_048937</name>
</gene>
<keyword evidence="2" id="KW-1185">Reference proteome</keyword>
<name>A0A4Z2FJE1_9TELE</name>
<reference evidence="1 2" key="1">
    <citation type="submission" date="2019-03" db="EMBL/GenBank/DDBJ databases">
        <title>First draft genome of Liparis tanakae, snailfish: a comprehensive survey of snailfish specific genes.</title>
        <authorList>
            <person name="Kim W."/>
            <person name="Song I."/>
            <person name="Jeong J.-H."/>
            <person name="Kim D."/>
            <person name="Kim S."/>
            <person name="Ryu S."/>
            <person name="Song J.Y."/>
            <person name="Lee S.K."/>
        </authorList>
    </citation>
    <scope>NUCLEOTIDE SEQUENCE [LARGE SCALE GENOMIC DNA]</scope>
    <source>
        <tissue evidence="1">Muscle</tissue>
    </source>
</reference>
<dbReference type="Proteomes" id="UP000314294">
    <property type="component" value="Unassembled WGS sequence"/>
</dbReference>
<protein>
    <submittedName>
        <fullName evidence="1">Uncharacterized protein</fullName>
    </submittedName>
</protein>
<evidence type="ECO:0000313" key="1">
    <source>
        <dbReference type="EMBL" id="TNN40893.1"/>
    </source>
</evidence>
<proteinExistence type="predicted"/>
<comment type="caution">
    <text evidence="1">The sequence shown here is derived from an EMBL/GenBank/DDBJ whole genome shotgun (WGS) entry which is preliminary data.</text>
</comment>
<sequence>MMGIFYAHANVGVQYALYGADPGVQIGLLFDGLISPFHFFCVFPFPYVSGNVKENAVEIYLKDFYGVLFRDDFASLAIFFAFCCGMDWECPCGQNYVLF</sequence>
<dbReference type="EMBL" id="SRLO01001150">
    <property type="protein sequence ID" value="TNN40893.1"/>
    <property type="molecule type" value="Genomic_DNA"/>
</dbReference>
<dbReference type="AlphaFoldDB" id="A0A4Z2FJE1"/>
<evidence type="ECO:0000313" key="2">
    <source>
        <dbReference type="Proteomes" id="UP000314294"/>
    </source>
</evidence>